<accession>A0A364VAP6</accession>
<dbReference type="RefSeq" id="WP_112769773.1">
    <property type="nucleotide sequence ID" value="NZ_CP063191.1"/>
</dbReference>
<reference evidence="2 3" key="1">
    <citation type="journal article" date="2018" name="Syst. Appl. Microbiol.">
        <title>Corynebacterium heidelbergense sp. nov., isolated from the preen glands of Egyptian geese (Alopochen aegyptiacus).</title>
        <authorList>
            <person name="Braun M.S."/>
            <person name="Wang E."/>
            <person name="Zimmermann S."/>
            <person name="Wink M."/>
        </authorList>
    </citation>
    <scope>NUCLEOTIDE SEQUENCE [LARGE SCALE GENOMIC DNA]</scope>
    <source>
        <strain evidence="2 3">DSM 104638</strain>
    </source>
</reference>
<keyword evidence="1" id="KW-1133">Transmembrane helix</keyword>
<organism evidence="2 3">
    <name type="scientific">Corynebacterium heidelbergense</name>
    <dbReference type="NCBI Taxonomy" id="2055947"/>
    <lineage>
        <taxon>Bacteria</taxon>
        <taxon>Bacillati</taxon>
        <taxon>Actinomycetota</taxon>
        <taxon>Actinomycetes</taxon>
        <taxon>Mycobacteriales</taxon>
        <taxon>Corynebacteriaceae</taxon>
        <taxon>Corynebacterium</taxon>
    </lineage>
</organism>
<dbReference type="AlphaFoldDB" id="A0A364VAP6"/>
<sequence length="142" mass="15368">MSRRILCLLCVVWMLLAVTGLPRVIGSVAVHQIAATYFLILLALQALPLLMTHHGTYGHRLHPVNVFYGAMALAGIVGTLLLALAFGIGGGPGLTIIAGALLFTGVVGSAVLAFFATPWRDWTFPQREREYLARFGGPDRRR</sequence>
<dbReference type="OrthoDB" id="4406564at2"/>
<comment type="caution">
    <text evidence="2">The sequence shown here is derived from an EMBL/GenBank/DDBJ whole genome shotgun (WGS) entry which is preliminary data.</text>
</comment>
<evidence type="ECO:0000313" key="3">
    <source>
        <dbReference type="Proteomes" id="UP000251047"/>
    </source>
</evidence>
<gene>
    <name evidence="2" type="ORF">CWC39_06950</name>
</gene>
<evidence type="ECO:0000256" key="1">
    <source>
        <dbReference type="SAM" id="Phobius"/>
    </source>
</evidence>
<proteinExistence type="predicted"/>
<dbReference type="EMBL" id="PHQP01000050">
    <property type="protein sequence ID" value="RAV33719.1"/>
    <property type="molecule type" value="Genomic_DNA"/>
</dbReference>
<keyword evidence="1" id="KW-0472">Membrane</keyword>
<evidence type="ECO:0000313" key="2">
    <source>
        <dbReference type="EMBL" id="RAV33719.1"/>
    </source>
</evidence>
<dbReference type="Proteomes" id="UP000251047">
    <property type="component" value="Unassembled WGS sequence"/>
</dbReference>
<feature type="transmembrane region" description="Helical" evidence="1">
    <location>
        <begin position="94"/>
        <end position="117"/>
    </location>
</feature>
<feature type="transmembrane region" description="Helical" evidence="1">
    <location>
        <begin position="64"/>
        <end position="88"/>
    </location>
</feature>
<name>A0A364VAP6_9CORY</name>
<keyword evidence="1" id="KW-0812">Transmembrane</keyword>
<feature type="transmembrane region" description="Helical" evidence="1">
    <location>
        <begin position="30"/>
        <end position="52"/>
    </location>
</feature>
<protein>
    <submittedName>
        <fullName evidence="2">Uncharacterized protein</fullName>
    </submittedName>
</protein>